<accession>A0A9N9TK89</accession>
<feature type="binding site" evidence="6">
    <location>
        <begin position="308"/>
        <end position="313"/>
    </location>
    <ligand>
        <name>FAD</name>
        <dbReference type="ChEBI" id="CHEBI:57692"/>
    </ligand>
</feature>
<dbReference type="GO" id="GO:0019478">
    <property type="term" value="P:D-amino acid catabolic process"/>
    <property type="evidence" value="ECO:0007669"/>
    <property type="project" value="TreeGrafter"/>
</dbReference>
<dbReference type="InterPro" id="IPR006181">
    <property type="entry name" value="D-amino_acid_oxidase_CS"/>
</dbReference>
<keyword evidence="5" id="KW-0560">Oxidoreductase</keyword>
<evidence type="ECO:0000259" key="7">
    <source>
        <dbReference type="Pfam" id="PF01266"/>
    </source>
</evidence>
<dbReference type="GO" id="GO:0071949">
    <property type="term" value="F:FAD binding"/>
    <property type="evidence" value="ECO:0007669"/>
    <property type="project" value="InterPro"/>
</dbReference>
<evidence type="ECO:0000256" key="2">
    <source>
        <dbReference type="ARBA" id="ARBA00006730"/>
    </source>
</evidence>
<sequence length="336" mass="37343">MNIAVAGAGVVGVTTAVELKKRFRNANITLISDAFEEDTTSSVAAGIFRPGGDFTGPNRDVTRKWIEDSWWYWKELQESRNGAECGVTELSGYMFSNRSEKVVRNAHLEKLVPMYRSATEEELSNLTPQKWKFGSFYTTLLIDNTIYLPWAMKNFRQLGGEILHEHITNLQRLGSNYDVIVNCTGLGAQTLCNDDALVPVRGQVIKVDAPWIKTFFYADTETYIIPGFKSVTLGGCRELGSYNLDVDKYTALGIRERCENLVPSLKPASTIKTLVGLRPYRKPVRVECEITRSLNGKPVKLVHNYGHGGYGVTAAPGTALHSVQLVREVLSGNSKL</sequence>
<feature type="domain" description="FAD dependent oxidoreductase" evidence="7">
    <location>
        <begin position="3"/>
        <end position="322"/>
    </location>
</feature>
<dbReference type="SUPFAM" id="SSF51971">
    <property type="entry name" value="Nucleotide-binding domain"/>
    <property type="match status" value="1"/>
</dbReference>
<evidence type="ECO:0000256" key="3">
    <source>
        <dbReference type="ARBA" id="ARBA00022630"/>
    </source>
</evidence>
<feature type="binding site" evidence="6">
    <location>
        <position position="184"/>
    </location>
    <ligand>
        <name>FAD</name>
        <dbReference type="ChEBI" id="CHEBI:57692"/>
    </ligand>
</feature>
<evidence type="ECO:0000313" key="8">
    <source>
        <dbReference type="EMBL" id="CAG9857889.1"/>
    </source>
</evidence>
<dbReference type="InterPro" id="IPR006076">
    <property type="entry name" value="FAD-dep_OxRdtase"/>
</dbReference>
<protein>
    <recommendedName>
        <fullName evidence="7">FAD dependent oxidoreductase domain-containing protein</fullName>
    </recommendedName>
</protein>
<dbReference type="EMBL" id="OU900108">
    <property type="protein sequence ID" value="CAG9857889.1"/>
    <property type="molecule type" value="Genomic_DNA"/>
</dbReference>
<dbReference type="PANTHER" id="PTHR11530">
    <property type="entry name" value="D-AMINO ACID OXIDASE"/>
    <property type="match status" value="1"/>
</dbReference>
<keyword evidence="9" id="KW-1185">Reference proteome</keyword>
<name>A0A9N9TK89_PHYSR</name>
<dbReference type="PANTHER" id="PTHR11530:SF17">
    <property type="entry name" value="RE49860P"/>
    <property type="match status" value="1"/>
</dbReference>
<dbReference type="PROSITE" id="PS00677">
    <property type="entry name" value="DAO"/>
    <property type="match status" value="1"/>
</dbReference>
<dbReference type="Gene3D" id="3.30.9.10">
    <property type="entry name" value="D-Amino Acid Oxidase, subunit A, domain 2"/>
    <property type="match status" value="1"/>
</dbReference>
<reference evidence="8" key="1">
    <citation type="submission" date="2022-01" db="EMBL/GenBank/DDBJ databases">
        <authorList>
            <person name="King R."/>
        </authorList>
    </citation>
    <scope>NUCLEOTIDE SEQUENCE</scope>
</reference>
<evidence type="ECO:0000256" key="6">
    <source>
        <dbReference type="PIRSR" id="PIRSR000189-1"/>
    </source>
</evidence>
<organism evidence="8 9">
    <name type="scientific">Phyllotreta striolata</name>
    <name type="common">Striped flea beetle</name>
    <name type="synonym">Crioceris striolata</name>
    <dbReference type="NCBI Taxonomy" id="444603"/>
    <lineage>
        <taxon>Eukaryota</taxon>
        <taxon>Metazoa</taxon>
        <taxon>Ecdysozoa</taxon>
        <taxon>Arthropoda</taxon>
        <taxon>Hexapoda</taxon>
        <taxon>Insecta</taxon>
        <taxon>Pterygota</taxon>
        <taxon>Neoptera</taxon>
        <taxon>Endopterygota</taxon>
        <taxon>Coleoptera</taxon>
        <taxon>Polyphaga</taxon>
        <taxon>Cucujiformia</taxon>
        <taxon>Chrysomeloidea</taxon>
        <taxon>Chrysomelidae</taxon>
        <taxon>Galerucinae</taxon>
        <taxon>Alticini</taxon>
        <taxon>Phyllotreta</taxon>
    </lineage>
</organism>
<evidence type="ECO:0000313" key="9">
    <source>
        <dbReference type="Proteomes" id="UP001153712"/>
    </source>
</evidence>
<gene>
    <name evidence="8" type="ORF">PHYEVI_LOCUS4287</name>
</gene>
<dbReference type="InterPro" id="IPR023209">
    <property type="entry name" value="DAO"/>
</dbReference>
<evidence type="ECO:0000256" key="1">
    <source>
        <dbReference type="ARBA" id="ARBA00001974"/>
    </source>
</evidence>
<comment type="cofactor">
    <cofactor evidence="1 6">
        <name>FAD</name>
        <dbReference type="ChEBI" id="CHEBI:57692"/>
    </cofactor>
</comment>
<dbReference type="GO" id="GO:0005737">
    <property type="term" value="C:cytoplasm"/>
    <property type="evidence" value="ECO:0007669"/>
    <property type="project" value="TreeGrafter"/>
</dbReference>
<dbReference type="GO" id="GO:0003884">
    <property type="term" value="F:D-amino-acid oxidase activity"/>
    <property type="evidence" value="ECO:0007669"/>
    <property type="project" value="InterPro"/>
</dbReference>
<dbReference type="OrthoDB" id="2015447at2759"/>
<proteinExistence type="inferred from homology"/>
<feature type="binding site" evidence="6">
    <location>
        <position position="278"/>
    </location>
    <ligand>
        <name>D-dopa</name>
        <dbReference type="ChEBI" id="CHEBI:149689"/>
    </ligand>
</feature>
<feature type="binding site" evidence="6">
    <location>
        <position position="223"/>
    </location>
    <ligand>
        <name>D-dopa</name>
        <dbReference type="ChEBI" id="CHEBI:149689"/>
    </ligand>
</feature>
<comment type="similarity">
    <text evidence="2">Belongs to the DAMOX/DASOX family.</text>
</comment>
<dbReference type="Pfam" id="PF01266">
    <property type="entry name" value="DAO"/>
    <property type="match status" value="1"/>
</dbReference>
<keyword evidence="4 6" id="KW-0274">FAD</keyword>
<dbReference type="AlphaFoldDB" id="A0A9N9TK89"/>
<evidence type="ECO:0000256" key="4">
    <source>
        <dbReference type="ARBA" id="ARBA00022827"/>
    </source>
</evidence>
<feature type="binding site" evidence="6">
    <location>
        <position position="309"/>
    </location>
    <ligand>
        <name>D-dopa</name>
        <dbReference type="ChEBI" id="CHEBI:149689"/>
    </ligand>
</feature>
<dbReference type="SUPFAM" id="SSF54373">
    <property type="entry name" value="FAD-linked reductases, C-terminal domain"/>
    <property type="match status" value="1"/>
</dbReference>
<dbReference type="Proteomes" id="UP001153712">
    <property type="component" value="Chromosome 15"/>
</dbReference>
<dbReference type="Gene3D" id="3.40.50.720">
    <property type="entry name" value="NAD(P)-binding Rossmann-like Domain"/>
    <property type="match status" value="1"/>
</dbReference>
<dbReference type="PIRSF" id="PIRSF000189">
    <property type="entry name" value="D-aa_oxidase"/>
    <property type="match status" value="1"/>
</dbReference>
<evidence type="ECO:0000256" key="5">
    <source>
        <dbReference type="ARBA" id="ARBA00023002"/>
    </source>
</evidence>
<feature type="binding site" evidence="6">
    <location>
        <begin position="40"/>
        <end position="41"/>
    </location>
    <ligand>
        <name>FAD</name>
        <dbReference type="ChEBI" id="CHEBI:57692"/>
    </ligand>
</feature>
<keyword evidence="3" id="KW-0285">Flavoprotein</keyword>